<dbReference type="Pfam" id="PF00806">
    <property type="entry name" value="PUF"/>
    <property type="match status" value="3"/>
</dbReference>
<dbReference type="PANTHER" id="PTHR12537:SF137">
    <property type="entry name" value="PUMILIO HOMOLOG 16-RELATED"/>
    <property type="match status" value="1"/>
</dbReference>
<dbReference type="InterPro" id="IPR016024">
    <property type="entry name" value="ARM-type_fold"/>
</dbReference>
<keyword evidence="2" id="KW-0963">Cytoplasm</keyword>
<gene>
    <name evidence="9" type="ORF">TAV2_LOCUS20183</name>
</gene>
<evidence type="ECO:0000259" key="8">
    <source>
        <dbReference type="PROSITE" id="PS50303"/>
    </source>
</evidence>
<reference evidence="9 10" key="1">
    <citation type="submission" date="2022-03" db="EMBL/GenBank/DDBJ databases">
        <authorList>
            <person name="Nunn A."/>
            <person name="Chopra R."/>
            <person name="Nunn A."/>
            <person name="Contreras Garrido A."/>
        </authorList>
    </citation>
    <scope>NUCLEOTIDE SEQUENCE [LARGE SCALE GENOMIC DNA]</scope>
</reference>
<evidence type="ECO:0000313" key="9">
    <source>
        <dbReference type="EMBL" id="CAH2069408.1"/>
    </source>
</evidence>
<dbReference type="GO" id="GO:0006417">
    <property type="term" value="P:regulation of translation"/>
    <property type="evidence" value="ECO:0007669"/>
    <property type="project" value="UniProtKB-KW"/>
</dbReference>
<feature type="compositionally biased region" description="Pro residues" evidence="7">
    <location>
        <begin position="37"/>
        <end position="58"/>
    </location>
</feature>
<name>A0AAU9SP82_THLAR</name>
<dbReference type="InterPro" id="IPR033133">
    <property type="entry name" value="PUM-HD"/>
</dbReference>
<evidence type="ECO:0000256" key="3">
    <source>
        <dbReference type="ARBA" id="ARBA00022737"/>
    </source>
</evidence>
<evidence type="ECO:0000256" key="2">
    <source>
        <dbReference type="ARBA" id="ARBA00022490"/>
    </source>
</evidence>
<evidence type="ECO:0000256" key="4">
    <source>
        <dbReference type="ARBA" id="ARBA00022845"/>
    </source>
</evidence>
<dbReference type="AlphaFoldDB" id="A0AAU9SP82"/>
<dbReference type="Proteomes" id="UP000836841">
    <property type="component" value="Chromosome 6"/>
</dbReference>
<organism evidence="9 10">
    <name type="scientific">Thlaspi arvense</name>
    <name type="common">Field penny-cress</name>
    <dbReference type="NCBI Taxonomy" id="13288"/>
    <lineage>
        <taxon>Eukaryota</taxon>
        <taxon>Viridiplantae</taxon>
        <taxon>Streptophyta</taxon>
        <taxon>Embryophyta</taxon>
        <taxon>Tracheophyta</taxon>
        <taxon>Spermatophyta</taxon>
        <taxon>Magnoliopsida</taxon>
        <taxon>eudicotyledons</taxon>
        <taxon>Gunneridae</taxon>
        <taxon>Pentapetalae</taxon>
        <taxon>rosids</taxon>
        <taxon>malvids</taxon>
        <taxon>Brassicales</taxon>
        <taxon>Brassicaceae</taxon>
        <taxon>Thlaspideae</taxon>
        <taxon>Thlaspi</taxon>
    </lineage>
</organism>
<keyword evidence="10" id="KW-1185">Reference proteome</keyword>
<dbReference type="PANTHER" id="PTHR12537">
    <property type="entry name" value="RNA BINDING PROTEIN PUMILIO-RELATED"/>
    <property type="match status" value="1"/>
</dbReference>
<dbReference type="InterPro" id="IPR001313">
    <property type="entry name" value="Pumilio_RNA-bd_rpt"/>
</dbReference>
<evidence type="ECO:0000256" key="1">
    <source>
        <dbReference type="ARBA" id="ARBA00004496"/>
    </source>
</evidence>
<dbReference type="GO" id="GO:0003729">
    <property type="term" value="F:mRNA binding"/>
    <property type="evidence" value="ECO:0007669"/>
    <property type="project" value="TreeGrafter"/>
</dbReference>
<feature type="repeat" description="Pumilio" evidence="6">
    <location>
        <begin position="281"/>
        <end position="318"/>
    </location>
</feature>
<dbReference type="PROSITE" id="PS50302">
    <property type="entry name" value="PUM"/>
    <property type="match status" value="1"/>
</dbReference>
<dbReference type="InterPro" id="IPR011989">
    <property type="entry name" value="ARM-like"/>
</dbReference>
<evidence type="ECO:0000313" key="10">
    <source>
        <dbReference type="Proteomes" id="UP000836841"/>
    </source>
</evidence>
<dbReference type="SUPFAM" id="SSF48371">
    <property type="entry name" value="ARM repeat"/>
    <property type="match status" value="1"/>
</dbReference>
<protein>
    <recommendedName>
        <fullName evidence="8">PUM-HD domain-containing protein</fullName>
    </recommendedName>
</protein>
<proteinExistence type="predicted"/>
<keyword evidence="3" id="KW-0677">Repeat</keyword>
<keyword evidence="4" id="KW-0810">Translation regulation</keyword>
<feature type="domain" description="PUM-HD" evidence="8">
    <location>
        <begin position="32"/>
        <end position="382"/>
    </location>
</feature>
<keyword evidence="5" id="KW-0694">RNA-binding</keyword>
<dbReference type="PROSITE" id="PS50303">
    <property type="entry name" value="PUM_HD"/>
    <property type="match status" value="1"/>
</dbReference>
<sequence>MANSGDPFSMLMSTLRAFHSLRFAAARDSIEQENQAVPPPPPPPPPRETPIANPPPRSTAPRRETNLDEENLQSLTNSFRSASAALNPRERETCLQSLFNLMNRNEEEEDDAAPFQQLISGLSGRDLQRMASLLTSDSDDYFFGIASNKNGSKRLQKLLGRSGYADDLFAAAILRRFYDFMTDKQAYYVAVQGMRVFSREKKTKMWRLIHLHAIQLACDRHGCVALDAIMTNVEDVDGRSHLMGMVAANALLLSYDDYGNFVVQHVLKLDDLDCTWNIAVRLRGNCVELSFRKYGSYIVEKLLETEESTPLVVAELLGCEGLRLMRLARSEFGGFVVVKALTTLTRGDHQFWGLVNKLMPFLDLLRRSPGRTTVATFLESLHH</sequence>
<accession>A0AAU9SP82</accession>
<evidence type="ECO:0000256" key="6">
    <source>
        <dbReference type="PROSITE-ProRule" id="PRU00317"/>
    </source>
</evidence>
<dbReference type="GO" id="GO:0005737">
    <property type="term" value="C:cytoplasm"/>
    <property type="evidence" value="ECO:0007669"/>
    <property type="project" value="UniProtKB-SubCell"/>
</dbReference>
<feature type="region of interest" description="Disordered" evidence="7">
    <location>
        <begin position="26"/>
        <end position="64"/>
    </location>
</feature>
<dbReference type="EMBL" id="OU466862">
    <property type="protein sequence ID" value="CAH2069408.1"/>
    <property type="molecule type" value="Genomic_DNA"/>
</dbReference>
<dbReference type="Gene3D" id="1.25.10.10">
    <property type="entry name" value="Leucine-rich Repeat Variant"/>
    <property type="match status" value="1"/>
</dbReference>
<evidence type="ECO:0000256" key="7">
    <source>
        <dbReference type="SAM" id="MobiDB-lite"/>
    </source>
</evidence>
<evidence type="ECO:0000256" key="5">
    <source>
        <dbReference type="ARBA" id="ARBA00022884"/>
    </source>
</evidence>
<comment type="subcellular location">
    <subcellularLocation>
        <location evidence="1">Cytoplasm</location>
    </subcellularLocation>
</comment>